<keyword evidence="4" id="KW-1185">Reference proteome</keyword>
<keyword evidence="2" id="KW-1133">Transmembrane helix</keyword>
<dbReference type="RefSeq" id="WP_211695929.1">
    <property type="nucleotide sequence ID" value="NZ_CP046600.1"/>
</dbReference>
<protein>
    <submittedName>
        <fullName evidence="3">Uncharacterized protein</fullName>
    </submittedName>
</protein>
<keyword evidence="2" id="KW-0812">Transmembrane</keyword>
<proteinExistence type="predicted"/>
<keyword evidence="2" id="KW-0472">Membrane</keyword>
<evidence type="ECO:0000313" key="3">
    <source>
        <dbReference type="EMBL" id="QUR68358.1"/>
    </source>
</evidence>
<sequence length="129" mass="14004">MQIVALTMAIIAIGALMAAVVTSNAIVAWACIGASLVGLTLVIVSTLQARQQRNAQSVAEADRVLAYDADYPDDRPATDAPAHAGDKEVQREIMREERVLHPDTGPRDPDITKEEVAEAISHRRPHRRS</sequence>
<dbReference type="KEGG" id="mspg:F6B93_15870"/>
<evidence type="ECO:0000256" key="2">
    <source>
        <dbReference type="SAM" id="Phobius"/>
    </source>
</evidence>
<feature type="compositionally biased region" description="Basic and acidic residues" evidence="1">
    <location>
        <begin position="97"/>
        <end position="116"/>
    </location>
</feature>
<gene>
    <name evidence="3" type="ORF">F6B93_15870</name>
</gene>
<feature type="region of interest" description="Disordered" evidence="1">
    <location>
        <begin position="97"/>
        <end position="129"/>
    </location>
</feature>
<organism evidence="3 4">
    <name type="scientific">Mycobacterium spongiae</name>
    <dbReference type="NCBI Taxonomy" id="886343"/>
    <lineage>
        <taxon>Bacteria</taxon>
        <taxon>Bacillati</taxon>
        <taxon>Actinomycetota</taxon>
        <taxon>Actinomycetes</taxon>
        <taxon>Mycobacteriales</taxon>
        <taxon>Mycobacteriaceae</taxon>
        <taxon>Mycobacterium</taxon>
    </lineage>
</organism>
<reference evidence="3" key="1">
    <citation type="submission" date="2019-12" db="EMBL/GenBank/DDBJ databases">
        <title>Mycobacterium spongiae sp. nov.</title>
        <authorList>
            <person name="Stinear T."/>
        </authorList>
    </citation>
    <scope>NUCLEOTIDE SEQUENCE</scope>
    <source>
        <strain evidence="3">FSD4b-SM</strain>
    </source>
</reference>
<evidence type="ECO:0000256" key="1">
    <source>
        <dbReference type="SAM" id="MobiDB-lite"/>
    </source>
</evidence>
<evidence type="ECO:0000313" key="4">
    <source>
        <dbReference type="Proteomes" id="UP000682202"/>
    </source>
</evidence>
<name>A0A975JZP5_9MYCO</name>
<dbReference type="EMBL" id="CP046600">
    <property type="protein sequence ID" value="QUR68358.1"/>
    <property type="molecule type" value="Genomic_DNA"/>
</dbReference>
<dbReference type="Proteomes" id="UP000682202">
    <property type="component" value="Chromosome"/>
</dbReference>
<accession>A0A975JZP5</accession>
<dbReference type="AlphaFoldDB" id="A0A975JZP5"/>
<feature type="transmembrane region" description="Helical" evidence="2">
    <location>
        <begin position="27"/>
        <end position="47"/>
    </location>
</feature>